<gene>
    <name evidence="1" type="ORF">GCM10011375_01440</name>
</gene>
<protein>
    <submittedName>
        <fullName evidence="1">Uncharacterized protein</fullName>
    </submittedName>
</protein>
<dbReference type="Proteomes" id="UP000605392">
    <property type="component" value="Unassembled WGS sequence"/>
</dbReference>
<evidence type="ECO:0000313" key="1">
    <source>
        <dbReference type="EMBL" id="GGF49633.1"/>
    </source>
</evidence>
<organism evidence="1 2">
    <name type="scientific">Hymenobacter qilianensis</name>
    <dbReference type="NCBI Taxonomy" id="1385715"/>
    <lineage>
        <taxon>Bacteria</taxon>
        <taxon>Pseudomonadati</taxon>
        <taxon>Bacteroidota</taxon>
        <taxon>Cytophagia</taxon>
        <taxon>Cytophagales</taxon>
        <taxon>Hymenobacteraceae</taxon>
        <taxon>Hymenobacter</taxon>
    </lineage>
</organism>
<keyword evidence="2" id="KW-1185">Reference proteome</keyword>
<dbReference type="EMBL" id="BMFN01000001">
    <property type="protein sequence ID" value="GGF49633.1"/>
    <property type="molecule type" value="Genomic_DNA"/>
</dbReference>
<name>A0ACB5PLJ7_9BACT</name>
<proteinExistence type="predicted"/>
<comment type="caution">
    <text evidence="1">The sequence shown here is derived from an EMBL/GenBank/DDBJ whole genome shotgun (WGS) entry which is preliminary data.</text>
</comment>
<sequence>MFRLLSLTLLLALWSVVNGCSEQETKFDRHQWSTTGDIGSFPYREQMIGDLVKHHQLKGLTYLQLIDSLGEPSNYGEPDGTIRYLIVEDFESDIDPVHGKTLDLTLGPDSVVTSYEVSEW</sequence>
<accession>A0ACB5PLJ7</accession>
<reference evidence="1 2" key="1">
    <citation type="journal article" date="2019" name="Int. J. Syst. Evol. Microbiol.">
        <title>The Global Catalogue of Microorganisms (GCM) 10K type strain sequencing project: providing services to taxonomists for standard genome sequencing and annotation.</title>
        <authorList>
            <consortium name="The Broad Institute Genomics Platform"/>
            <consortium name="The Broad Institute Genome Sequencing Center for Infectious Disease"/>
            <person name="Wu L."/>
            <person name="Ma J."/>
        </authorList>
    </citation>
    <scope>NUCLEOTIDE SEQUENCE [LARGE SCALE GENOMIC DNA]</scope>
    <source>
        <strain evidence="1 2">CGMCC 1.12720</strain>
    </source>
</reference>
<evidence type="ECO:0000313" key="2">
    <source>
        <dbReference type="Proteomes" id="UP000605392"/>
    </source>
</evidence>